<gene>
    <name evidence="1" type="ORF">E3U43_020682</name>
</gene>
<protein>
    <submittedName>
        <fullName evidence="1">Uncharacterized protein</fullName>
    </submittedName>
</protein>
<keyword evidence="2" id="KW-1185">Reference proteome</keyword>
<dbReference type="Proteomes" id="UP000793456">
    <property type="component" value="Chromosome XXIII"/>
</dbReference>
<comment type="caution">
    <text evidence="1">The sequence shown here is derived from an EMBL/GenBank/DDBJ whole genome shotgun (WGS) entry which is preliminary data.</text>
</comment>
<evidence type="ECO:0000313" key="1">
    <source>
        <dbReference type="EMBL" id="TMS02702.1"/>
    </source>
</evidence>
<accession>A0ACD3Q6T0</accession>
<organism evidence="1 2">
    <name type="scientific">Larimichthys crocea</name>
    <name type="common">Large yellow croaker</name>
    <name type="synonym">Pseudosciaena crocea</name>
    <dbReference type="NCBI Taxonomy" id="215358"/>
    <lineage>
        <taxon>Eukaryota</taxon>
        <taxon>Metazoa</taxon>
        <taxon>Chordata</taxon>
        <taxon>Craniata</taxon>
        <taxon>Vertebrata</taxon>
        <taxon>Euteleostomi</taxon>
        <taxon>Actinopterygii</taxon>
        <taxon>Neopterygii</taxon>
        <taxon>Teleostei</taxon>
        <taxon>Neoteleostei</taxon>
        <taxon>Acanthomorphata</taxon>
        <taxon>Eupercaria</taxon>
        <taxon>Sciaenidae</taxon>
        <taxon>Larimichthys</taxon>
    </lineage>
</organism>
<dbReference type="EMBL" id="CM011696">
    <property type="protein sequence ID" value="TMS02702.1"/>
    <property type="molecule type" value="Genomic_DNA"/>
</dbReference>
<proteinExistence type="predicted"/>
<evidence type="ECO:0000313" key="2">
    <source>
        <dbReference type="Proteomes" id="UP000793456"/>
    </source>
</evidence>
<name>A0ACD3Q6T0_LARCR</name>
<reference evidence="1" key="1">
    <citation type="submission" date="2018-11" db="EMBL/GenBank/DDBJ databases">
        <title>The sequence and de novo assembly of Larimichthys crocea genome using PacBio and Hi-C technologies.</title>
        <authorList>
            <person name="Xu P."/>
            <person name="Chen B."/>
            <person name="Zhou Z."/>
            <person name="Ke Q."/>
            <person name="Wu Y."/>
            <person name="Bai H."/>
            <person name="Pu F."/>
        </authorList>
    </citation>
    <scope>NUCLEOTIDE SEQUENCE</scope>
    <source>
        <tissue evidence="1">Muscle</tissue>
    </source>
</reference>
<sequence>MVERSDRAPLLDWEEVPSAEKTDGEALPAKERLSSPSNSRVSSGCSAPGFGWSSGPGGPTNSRSVSNADGCSAPPATSSTPAGIDEALRPDNEEHHSDAGSREVTLEDRMVKWEEKDQIVSVFVVTFNTRSGNMLEWCLPKDMDLEGVEFKAIASGSHRVTTDFIYFRKGSYFGLACFANMPVESTVERGARMKSVGILSPSYTLLYRYMSFLEHPSQAPASVPWPLLSSGGLL</sequence>